<reference evidence="1" key="1">
    <citation type="submission" date="2014-09" db="EMBL/GenBank/DDBJ databases">
        <authorList>
            <person name="Magalhaes I.L.F."/>
            <person name="Oliveira U."/>
            <person name="Santos F.R."/>
            <person name="Vidigal T.H.D.A."/>
            <person name="Brescovit A.D."/>
            <person name="Santos A.J."/>
        </authorList>
    </citation>
    <scope>NUCLEOTIDE SEQUENCE</scope>
    <source>
        <tissue evidence="1">Shoot tissue taken approximately 20 cm above the soil surface</tissue>
    </source>
</reference>
<reference evidence="1" key="2">
    <citation type="journal article" date="2015" name="Data Brief">
        <title>Shoot transcriptome of the giant reed, Arundo donax.</title>
        <authorList>
            <person name="Barrero R.A."/>
            <person name="Guerrero F.D."/>
            <person name="Moolhuijzen P."/>
            <person name="Goolsby J.A."/>
            <person name="Tidwell J."/>
            <person name="Bellgard S.E."/>
            <person name="Bellgard M.I."/>
        </authorList>
    </citation>
    <scope>NUCLEOTIDE SEQUENCE</scope>
    <source>
        <tissue evidence="1">Shoot tissue taken approximately 20 cm above the soil surface</tissue>
    </source>
</reference>
<organism evidence="1">
    <name type="scientific">Arundo donax</name>
    <name type="common">Giant reed</name>
    <name type="synonym">Donax arundinaceus</name>
    <dbReference type="NCBI Taxonomy" id="35708"/>
    <lineage>
        <taxon>Eukaryota</taxon>
        <taxon>Viridiplantae</taxon>
        <taxon>Streptophyta</taxon>
        <taxon>Embryophyta</taxon>
        <taxon>Tracheophyta</taxon>
        <taxon>Spermatophyta</taxon>
        <taxon>Magnoliopsida</taxon>
        <taxon>Liliopsida</taxon>
        <taxon>Poales</taxon>
        <taxon>Poaceae</taxon>
        <taxon>PACMAD clade</taxon>
        <taxon>Arundinoideae</taxon>
        <taxon>Arundineae</taxon>
        <taxon>Arundo</taxon>
    </lineage>
</organism>
<dbReference type="AlphaFoldDB" id="A0A0A9ELQ4"/>
<protein>
    <submittedName>
        <fullName evidence="1">Uncharacterized protein</fullName>
    </submittedName>
</protein>
<name>A0A0A9ELQ4_ARUDO</name>
<sequence length="50" mass="5342">MSFSVTQRPRPMTRSSSSVALAITSGFLRSSEMAHSTVTAELSVPPAMRS</sequence>
<accession>A0A0A9ELQ4</accession>
<dbReference type="EMBL" id="GBRH01200913">
    <property type="protein sequence ID" value="JAD96982.1"/>
    <property type="molecule type" value="Transcribed_RNA"/>
</dbReference>
<evidence type="ECO:0000313" key="1">
    <source>
        <dbReference type="EMBL" id="JAD96982.1"/>
    </source>
</evidence>
<proteinExistence type="predicted"/>